<dbReference type="CDD" id="cd15795">
    <property type="entry name" value="PMEI-Pla_a_1_like"/>
    <property type="match status" value="1"/>
</dbReference>
<evidence type="ECO:0000256" key="3">
    <source>
        <dbReference type="ARBA" id="ARBA00038471"/>
    </source>
</evidence>
<evidence type="ECO:0000256" key="2">
    <source>
        <dbReference type="ARBA" id="ARBA00023157"/>
    </source>
</evidence>
<feature type="domain" description="Pectinesterase inhibitor" evidence="4">
    <location>
        <begin position="21"/>
        <end position="160"/>
    </location>
</feature>
<comment type="similarity">
    <text evidence="3">Belongs to the PMEI family.</text>
</comment>
<keyword evidence="2" id="KW-1015">Disulfide bond</keyword>
<dbReference type="NCBIfam" id="TIGR01614">
    <property type="entry name" value="PME_inhib"/>
    <property type="match status" value="1"/>
</dbReference>
<evidence type="ECO:0000259" key="4">
    <source>
        <dbReference type="SMART" id="SM00856"/>
    </source>
</evidence>
<sequence length="166" mass="18084">MLAGCYECPENTWTHEATKASQGSIIVKYSFCVSSLANDTRSETAKSIEELGGIAIQHTISYGNRIQTDVASQLKNPKLSTDFRIAFQSCFTYYSDAIPKLESALNSFGSRDYPTAHQNLVSAMDASTDCQDAFDGIGSPTSMREDSSYFFSLTAIPFVLTNILAG</sequence>
<proteinExistence type="inferred from homology"/>
<dbReference type="PANTHER" id="PTHR35357">
    <property type="entry name" value="OS02G0537100 PROTEIN"/>
    <property type="match status" value="1"/>
</dbReference>
<dbReference type="InterPro" id="IPR006501">
    <property type="entry name" value="Pectinesterase_inhib_dom"/>
</dbReference>
<gene>
    <name evidence="5" type="ORF">RJ641_035207</name>
</gene>
<organism evidence="5 6">
    <name type="scientific">Dillenia turbinata</name>
    <dbReference type="NCBI Taxonomy" id="194707"/>
    <lineage>
        <taxon>Eukaryota</taxon>
        <taxon>Viridiplantae</taxon>
        <taxon>Streptophyta</taxon>
        <taxon>Embryophyta</taxon>
        <taxon>Tracheophyta</taxon>
        <taxon>Spermatophyta</taxon>
        <taxon>Magnoliopsida</taxon>
        <taxon>eudicotyledons</taxon>
        <taxon>Gunneridae</taxon>
        <taxon>Pentapetalae</taxon>
        <taxon>Dilleniales</taxon>
        <taxon>Dilleniaceae</taxon>
        <taxon>Dillenia</taxon>
    </lineage>
</organism>
<dbReference type="Pfam" id="PF04043">
    <property type="entry name" value="PMEI"/>
    <property type="match status" value="1"/>
</dbReference>
<dbReference type="Proteomes" id="UP001370490">
    <property type="component" value="Unassembled WGS sequence"/>
</dbReference>
<accession>A0AAN8VWZ0</accession>
<evidence type="ECO:0000313" key="6">
    <source>
        <dbReference type="Proteomes" id="UP001370490"/>
    </source>
</evidence>
<dbReference type="PANTHER" id="PTHR35357:SF17">
    <property type="entry name" value="PECTINESTERASE INHIBITOR 12"/>
    <property type="match status" value="1"/>
</dbReference>
<dbReference type="InterPro" id="IPR034088">
    <property type="entry name" value="Pla_a_1-like"/>
</dbReference>
<comment type="caution">
    <text evidence="5">The sequence shown here is derived from an EMBL/GenBank/DDBJ whole genome shotgun (WGS) entry which is preliminary data.</text>
</comment>
<reference evidence="5 6" key="1">
    <citation type="submission" date="2023-12" db="EMBL/GenBank/DDBJ databases">
        <title>A high-quality genome assembly for Dillenia turbinata (Dilleniales).</title>
        <authorList>
            <person name="Chanderbali A."/>
        </authorList>
    </citation>
    <scope>NUCLEOTIDE SEQUENCE [LARGE SCALE GENOMIC DNA]</scope>
    <source>
        <strain evidence="5">LSX21</strain>
        <tissue evidence="5">Leaf</tissue>
    </source>
</reference>
<dbReference type="InterPro" id="IPR035513">
    <property type="entry name" value="Invertase/methylesterase_inhib"/>
</dbReference>
<protein>
    <submittedName>
        <fullName evidence="5">Pectinesterase inhibitor domain</fullName>
    </submittedName>
</protein>
<dbReference type="AlphaFoldDB" id="A0AAN8VWZ0"/>
<dbReference type="Gene3D" id="1.20.140.40">
    <property type="entry name" value="Invertase/pectin methylesterase inhibitor family protein"/>
    <property type="match status" value="1"/>
</dbReference>
<dbReference type="SMART" id="SM00856">
    <property type="entry name" value="PMEI"/>
    <property type="match status" value="1"/>
</dbReference>
<evidence type="ECO:0000313" key="5">
    <source>
        <dbReference type="EMBL" id="KAK6935052.1"/>
    </source>
</evidence>
<dbReference type="EMBL" id="JBAMMX010000008">
    <property type="protein sequence ID" value="KAK6935052.1"/>
    <property type="molecule type" value="Genomic_DNA"/>
</dbReference>
<dbReference type="SUPFAM" id="SSF101148">
    <property type="entry name" value="Plant invertase/pectin methylesterase inhibitor"/>
    <property type="match status" value="1"/>
</dbReference>
<dbReference type="GO" id="GO:0004857">
    <property type="term" value="F:enzyme inhibitor activity"/>
    <property type="evidence" value="ECO:0007669"/>
    <property type="project" value="InterPro"/>
</dbReference>
<keyword evidence="6" id="KW-1185">Reference proteome</keyword>
<evidence type="ECO:0000256" key="1">
    <source>
        <dbReference type="ARBA" id="ARBA00022729"/>
    </source>
</evidence>
<keyword evidence="1" id="KW-0732">Signal</keyword>
<name>A0AAN8VWZ0_9MAGN</name>